<evidence type="ECO:0000313" key="2">
    <source>
        <dbReference type="Proteomes" id="UP000245609"/>
    </source>
</evidence>
<keyword evidence="2" id="KW-1185">Reference proteome</keyword>
<organism evidence="1 2">
    <name type="scientific">Smittium megazygosporum</name>
    <dbReference type="NCBI Taxonomy" id="133381"/>
    <lineage>
        <taxon>Eukaryota</taxon>
        <taxon>Fungi</taxon>
        <taxon>Fungi incertae sedis</taxon>
        <taxon>Zoopagomycota</taxon>
        <taxon>Kickxellomycotina</taxon>
        <taxon>Harpellomycetes</taxon>
        <taxon>Harpellales</taxon>
        <taxon>Legeriomycetaceae</taxon>
        <taxon>Smittium</taxon>
    </lineage>
</organism>
<dbReference type="EMBL" id="MBFS01000001">
    <property type="protein sequence ID" value="PVV05472.1"/>
    <property type="molecule type" value="Genomic_DNA"/>
</dbReference>
<proteinExistence type="predicted"/>
<gene>
    <name evidence="1" type="ORF">BB560_000001</name>
</gene>
<reference evidence="1 2" key="1">
    <citation type="journal article" date="2018" name="MBio">
        <title>Comparative Genomics Reveals the Core Gene Toolbox for the Fungus-Insect Symbiosis.</title>
        <authorList>
            <person name="Wang Y."/>
            <person name="Stata M."/>
            <person name="Wang W."/>
            <person name="Stajich J.E."/>
            <person name="White M.M."/>
            <person name="Moncalvo J.M."/>
        </authorList>
    </citation>
    <scope>NUCLEOTIDE SEQUENCE [LARGE SCALE GENOMIC DNA]</scope>
    <source>
        <strain evidence="1 2">SC-DP-2</strain>
    </source>
</reference>
<dbReference type="AlphaFoldDB" id="A0A2T9ZLQ2"/>
<sequence length="52" mass="5968">MNNFPNISLYEHYASYQSTHRSTTITKQTQQLYKVTTKVSPFNVAMNSGLEP</sequence>
<name>A0A2T9ZLQ2_9FUNG</name>
<protein>
    <submittedName>
        <fullName evidence="1">Uncharacterized protein</fullName>
    </submittedName>
</protein>
<evidence type="ECO:0000313" key="1">
    <source>
        <dbReference type="EMBL" id="PVV05472.1"/>
    </source>
</evidence>
<comment type="caution">
    <text evidence="1">The sequence shown here is derived from an EMBL/GenBank/DDBJ whole genome shotgun (WGS) entry which is preliminary data.</text>
</comment>
<accession>A0A2T9ZLQ2</accession>
<dbReference type="Proteomes" id="UP000245609">
    <property type="component" value="Unassembled WGS sequence"/>
</dbReference>